<dbReference type="GO" id="GO:0000139">
    <property type="term" value="C:Golgi membrane"/>
    <property type="evidence" value="ECO:0007669"/>
    <property type="project" value="TreeGrafter"/>
</dbReference>
<dbReference type="PANTHER" id="PTHR22746:SF10">
    <property type="entry name" value="GUANINE NUCLEOTIDE EXCHANGE FACTOR SUBUNIT RIC1"/>
    <property type="match status" value="1"/>
</dbReference>
<reference evidence="5" key="1">
    <citation type="submission" date="2016-09" db="EMBL/GenBank/DDBJ databases">
        <authorList>
            <person name="Hebert L."/>
            <person name="Moumen B."/>
        </authorList>
    </citation>
    <scope>NUCLEOTIDE SEQUENCE [LARGE SCALE GENOMIC DNA]</scope>
    <source>
        <strain evidence="5">OVI</strain>
    </source>
</reference>
<evidence type="ECO:0000259" key="3">
    <source>
        <dbReference type="Pfam" id="PF07064"/>
    </source>
</evidence>
<evidence type="ECO:0000313" key="6">
    <source>
        <dbReference type="Proteomes" id="UP000195570"/>
    </source>
</evidence>
<dbReference type="VEuPathDB" id="TriTrypDB:TEOVI_000712000"/>
<dbReference type="InterPro" id="IPR040096">
    <property type="entry name" value="Ric1"/>
</dbReference>
<dbReference type="GO" id="GO:0042147">
    <property type="term" value="P:retrograde transport, endosome to Golgi"/>
    <property type="evidence" value="ECO:0007669"/>
    <property type="project" value="TreeGrafter"/>
</dbReference>
<dbReference type="Pfam" id="PF12894">
    <property type="entry name" value="ANAPC4_WD40"/>
    <property type="match status" value="1"/>
</dbReference>
<keyword evidence="6" id="KW-1185">Reference proteome</keyword>
<evidence type="ECO:0000259" key="4">
    <source>
        <dbReference type="Pfam" id="PF12894"/>
    </source>
</evidence>
<comment type="caution">
    <text evidence="5">The sequence shown here is derived from an EMBL/GenBank/DDBJ whole genome shotgun (WGS) entry which is preliminary data.</text>
</comment>
<evidence type="ECO:0000256" key="2">
    <source>
        <dbReference type="ARBA" id="ARBA00023136"/>
    </source>
</evidence>
<protein>
    <submittedName>
        <fullName evidence="5">RIC1, putative</fullName>
    </submittedName>
</protein>
<dbReference type="SUPFAM" id="SSF69322">
    <property type="entry name" value="Tricorn protease domain 2"/>
    <property type="match status" value="1"/>
</dbReference>
<dbReference type="GO" id="GO:0034066">
    <property type="term" value="C:Ric1-Rgp1 guanyl-nucleotide exchange factor complex"/>
    <property type="evidence" value="ECO:0007669"/>
    <property type="project" value="InterPro"/>
</dbReference>
<dbReference type="RefSeq" id="XP_067077699.1">
    <property type="nucleotide sequence ID" value="XM_067221598.1"/>
</dbReference>
<proteinExistence type="predicted"/>
<name>A0A1G4I3F1_TRYEQ</name>
<organism evidence="5 6">
    <name type="scientific">Trypanosoma equiperdum</name>
    <dbReference type="NCBI Taxonomy" id="5694"/>
    <lineage>
        <taxon>Eukaryota</taxon>
        <taxon>Discoba</taxon>
        <taxon>Euglenozoa</taxon>
        <taxon>Kinetoplastea</taxon>
        <taxon>Metakinetoplastina</taxon>
        <taxon>Trypanosomatida</taxon>
        <taxon>Trypanosomatidae</taxon>
        <taxon>Trypanosoma</taxon>
    </lineage>
</organism>
<dbReference type="AlphaFoldDB" id="A0A1G4I3F1"/>
<dbReference type="Proteomes" id="UP000195570">
    <property type="component" value="Unassembled WGS sequence"/>
</dbReference>
<comment type="subcellular location">
    <subcellularLocation>
        <location evidence="1">Membrane</location>
    </subcellularLocation>
</comment>
<dbReference type="GO" id="GO:0005829">
    <property type="term" value="C:cytosol"/>
    <property type="evidence" value="ECO:0007669"/>
    <property type="project" value="TreeGrafter"/>
</dbReference>
<feature type="domain" description="RIC1 C-terminal alpha solenoid region" evidence="3">
    <location>
        <begin position="824"/>
        <end position="969"/>
    </location>
</feature>
<sequence>MRFPSGSLAAYPLETYMVVPGERALEVSVCPTGSYAALLSGGHLHFLTCNTDVVVIGSVSICNAMGDKDYATHFLWHPLGEQLVVSTYHGRLLYFNVAIDVHRERCLTQVYRVNSLPIGCAASCVPLTNEVHLEGDAVVSLVSAGHHCFFACTATGLVRVLGWFKKNLLHTYDANFLSGGLHTFSGLDAACREHTSKDLCAGGTPITSIAILDICYSCQLELTGLLLSSGQFLLANSSAGDDFSCDNVVFNGVCVASVGTSRVCINPRHPLAVLATPTGELECKRISDDLSLTVFWIDVKCVTSDEYRGSIRCMVWTDDGEMLCVGYNQSGIMVLHYSGICVYSSHVAEYPRQHGLRPAIGIEGCASLSWCGNQLLIVDPRGLALTVLGFSKVVSSPCAEATAMFTPACTLDGSKLRFIEQQHTDGSLAFSDTVLLNPRYAVENNPITYGAISSDGSVVALAGRNGFLLFDRLARRWRTMRDRKEEREFTCVAQPVWVKDLMVVFPVRLERTHEYELRVYNRVLSKGAMLVRMPLQNKPLRLSECHDEDGDVFVHLFDDSGTLLVWRCVLSSTYPHAKHNLEVSLKLVKRVPLPRMFRNPVNMMAIHPARLSAYRTTSSPCKFRGNRDEALLPYVLFVVSGSNALIALDLNAVMNRVSVRVASEPLVPLTTIFPSGLFHLWVDYTAPLDGAVLLAVSDRGVSILHLSLDTSGGVTSSLCVNEYRVGDSTDPILAPVGLSAYDGCLLTAFADVDASQQTLSSVSHFSVRTVVVPSMYNYRVLGEVIALRSKISSSITKGPIGGASVQSVSFPWDERVLCWIEGMRRNSTLVCNADYLLCTLIDRETSSLSDSEDPCSMLRLTLSLLQRYPEYHRIVVNCLRKLELPCCPVVVDNIGSTKKLFVSCLEESRLEEAAHLLHLIMVDDGEGGKNGSLDTLRQTLVCATRILMLAVSCKKVQLIYTLLPFMALIFKELLVSDDEERLRALFSDAKGQCALAGLRRSTANLSLLLDTEQDFTTLSSPWSFSYDTSEVGMKEIRSLTTFLVSGDSGLSEALEYVTTDCLRSGRLLTLYEIVRGFSLSPYGMMELKLDEVRDPHCGVSSHGEGSSVRGHFPHLPTHGELFLNLFTGIHEEFSLTRSPRCVGNELRRHRSSVVGAEVATTDFTLWTLAQSILYSTPGLPETLRHLRDHFAMWDECVLAINIILMCFTDVVHQLRRHSELVQALQHLLVDERNCGYKSFIRYCLENVS</sequence>
<evidence type="ECO:0000256" key="1">
    <source>
        <dbReference type="ARBA" id="ARBA00004370"/>
    </source>
</evidence>
<dbReference type="InterPro" id="IPR009771">
    <property type="entry name" value="RIC1_C"/>
</dbReference>
<dbReference type="PANTHER" id="PTHR22746">
    <property type="entry name" value="RAB6A-GEF COMPLEX PARTNER PROTEIN 1"/>
    <property type="match status" value="1"/>
</dbReference>
<keyword evidence="2" id="KW-0472">Membrane</keyword>
<feature type="domain" description="Anaphase-promoting complex subunit 4-like WD40" evidence="4">
    <location>
        <begin position="266"/>
        <end position="342"/>
    </location>
</feature>
<dbReference type="EMBL" id="CZPT02000526">
    <property type="protein sequence ID" value="SCU66233.1"/>
    <property type="molecule type" value="Genomic_DNA"/>
</dbReference>
<gene>
    <name evidence="5" type="ORF">TEOVI_000712000</name>
</gene>
<dbReference type="GeneID" id="92381054"/>
<dbReference type="GO" id="GO:0006886">
    <property type="term" value="P:intracellular protein transport"/>
    <property type="evidence" value="ECO:0007669"/>
    <property type="project" value="InterPro"/>
</dbReference>
<dbReference type="InterPro" id="IPR024977">
    <property type="entry name" value="Apc4-like_WD40_dom"/>
</dbReference>
<accession>A0A1G4I3F1</accession>
<dbReference type="Pfam" id="PF07064">
    <property type="entry name" value="RIC1"/>
    <property type="match status" value="1"/>
</dbReference>
<evidence type="ECO:0000313" key="5">
    <source>
        <dbReference type="EMBL" id="SCU66233.1"/>
    </source>
</evidence>